<organism evidence="10">
    <name type="scientific">marine sediment metagenome</name>
    <dbReference type="NCBI Taxonomy" id="412755"/>
    <lineage>
        <taxon>unclassified sequences</taxon>
        <taxon>metagenomes</taxon>
        <taxon>ecological metagenomes</taxon>
    </lineage>
</organism>
<gene>
    <name evidence="10" type="ORF">LCGC14_1526940</name>
</gene>
<evidence type="ECO:0000256" key="4">
    <source>
        <dbReference type="ARBA" id="ARBA00013194"/>
    </source>
</evidence>
<evidence type="ECO:0000256" key="6">
    <source>
        <dbReference type="ARBA" id="ARBA00023110"/>
    </source>
</evidence>
<name>A0A0F9JHW9_9ZZZZ</name>
<comment type="similarity">
    <text evidence="3">Belongs to the FKBP-type PPIase family.</text>
</comment>
<dbReference type="Gene3D" id="3.10.50.40">
    <property type="match status" value="1"/>
</dbReference>
<comment type="caution">
    <text evidence="10">The sequence shown here is derived from an EMBL/GenBank/DDBJ whole genome shotgun (WGS) entry which is preliminary data.</text>
</comment>
<protein>
    <recommendedName>
        <fullName evidence="4">peptidylprolyl isomerase</fullName>
        <ecNumber evidence="4">5.2.1.8</ecNumber>
    </recommendedName>
</protein>
<evidence type="ECO:0000256" key="3">
    <source>
        <dbReference type="ARBA" id="ARBA00006577"/>
    </source>
</evidence>
<evidence type="ECO:0000256" key="2">
    <source>
        <dbReference type="ARBA" id="ARBA00004496"/>
    </source>
</evidence>
<evidence type="ECO:0000256" key="5">
    <source>
        <dbReference type="ARBA" id="ARBA00022490"/>
    </source>
</evidence>
<evidence type="ECO:0000256" key="7">
    <source>
        <dbReference type="ARBA" id="ARBA00023186"/>
    </source>
</evidence>
<keyword evidence="7" id="KW-0143">Chaperone</keyword>
<dbReference type="EC" id="5.2.1.8" evidence="4"/>
<evidence type="ECO:0000259" key="9">
    <source>
        <dbReference type="PROSITE" id="PS50059"/>
    </source>
</evidence>
<reference evidence="10" key="1">
    <citation type="journal article" date="2015" name="Nature">
        <title>Complex archaea that bridge the gap between prokaryotes and eukaryotes.</title>
        <authorList>
            <person name="Spang A."/>
            <person name="Saw J.H."/>
            <person name="Jorgensen S.L."/>
            <person name="Zaremba-Niedzwiedzka K."/>
            <person name="Martijn J."/>
            <person name="Lind A.E."/>
            <person name="van Eijk R."/>
            <person name="Schleper C."/>
            <person name="Guy L."/>
            <person name="Ettema T.J."/>
        </authorList>
    </citation>
    <scope>NUCLEOTIDE SEQUENCE</scope>
</reference>
<dbReference type="PROSITE" id="PS50059">
    <property type="entry name" value="FKBP_PPIASE"/>
    <property type="match status" value="1"/>
</dbReference>
<keyword evidence="8" id="KW-0413">Isomerase</keyword>
<evidence type="ECO:0000256" key="1">
    <source>
        <dbReference type="ARBA" id="ARBA00000971"/>
    </source>
</evidence>
<dbReference type="InterPro" id="IPR001179">
    <property type="entry name" value="PPIase_FKBP_dom"/>
</dbReference>
<accession>A0A0F9JHW9</accession>
<comment type="catalytic activity">
    <reaction evidence="1">
        <text>[protein]-peptidylproline (omega=180) = [protein]-peptidylproline (omega=0)</text>
        <dbReference type="Rhea" id="RHEA:16237"/>
        <dbReference type="Rhea" id="RHEA-COMP:10747"/>
        <dbReference type="Rhea" id="RHEA-COMP:10748"/>
        <dbReference type="ChEBI" id="CHEBI:83833"/>
        <dbReference type="ChEBI" id="CHEBI:83834"/>
        <dbReference type="EC" id="5.2.1.8"/>
    </reaction>
</comment>
<dbReference type="GO" id="GO:0003755">
    <property type="term" value="F:peptidyl-prolyl cis-trans isomerase activity"/>
    <property type="evidence" value="ECO:0007669"/>
    <property type="project" value="UniProtKB-KW"/>
</dbReference>
<keyword evidence="5" id="KW-0963">Cytoplasm</keyword>
<dbReference type="Pfam" id="PF00254">
    <property type="entry name" value="FKBP_C"/>
    <property type="match status" value="1"/>
</dbReference>
<dbReference type="InterPro" id="IPR046357">
    <property type="entry name" value="PPIase_dom_sf"/>
</dbReference>
<comment type="subcellular location">
    <subcellularLocation>
        <location evidence="2">Cytoplasm</location>
    </subcellularLocation>
</comment>
<evidence type="ECO:0000313" key="10">
    <source>
        <dbReference type="EMBL" id="KKM61916.1"/>
    </source>
</evidence>
<dbReference type="PANTHER" id="PTHR47861:SF3">
    <property type="entry name" value="FKBP-TYPE PEPTIDYL-PROLYL CIS-TRANS ISOMERASE SLYD"/>
    <property type="match status" value="1"/>
</dbReference>
<dbReference type="AlphaFoldDB" id="A0A0F9JHW9"/>
<dbReference type="GO" id="GO:0005737">
    <property type="term" value="C:cytoplasm"/>
    <property type="evidence" value="ECO:0007669"/>
    <property type="project" value="UniProtKB-SubCell"/>
</dbReference>
<dbReference type="EMBL" id="LAZR01011398">
    <property type="protein sequence ID" value="KKM61916.1"/>
    <property type="molecule type" value="Genomic_DNA"/>
</dbReference>
<evidence type="ECO:0000256" key="8">
    <source>
        <dbReference type="ARBA" id="ARBA00023235"/>
    </source>
</evidence>
<sequence length="143" mass="15917">MSSVVKMGDTVKLHYKAKTADLLIFDSLTQMDPLVFTVGDGQILTAFENALIGMKAGEKKIINLQSDDAFGPYVEELITTVDKSELPSNLEIEKDQQLQIQQPDGQIILVKVIDMTDKDITFDANHPLAGKDIEFDIHLIEIK</sequence>
<keyword evidence="6" id="KW-0697">Rotamase</keyword>
<dbReference type="GO" id="GO:0042026">
    <property type="term" value="P:protein refolding"/>
    <property type="evidence" value="ECO:0007669"/>
    <property type="project" value="UniProtKB-ARBA"/>
</dbReference>
<dbReference type="PANTHER" id="PTHR47861">
    <property type="entry name" value="FKBP-TYPE PEPTIDYL-PROLYL CIS-TRANS ISOMERASE SLYD"/>
    <property type="match status" value="1"/>
</dbReference>
<feature type="domain" description="PPIase FKBP-type" evidence="9">
    <location>
        <begin position="8"/>
        <end position="102"/>
    </location>
</feature>
<dbReference type="SUPFAM" id="SSF54534">
    <property type="entry name" value="FKBP-like"/>
    <property type="match status" value="1"/>
</dbReference>
<proteinExistence type="inferred from homology"/>